<dbReference type="EMBL" id="AP017895">
    <property type="protein sequence ID" value="BAV86458.1"/>
    <property type="molecule type" value="Genomic_DNA"/>
</dbReference>
<accession>A0A2Z5QVN7</accession>
<proteinExistence type="predicted"/>
<evidence type="ECO:0000313" key="3">
    <source>
        <dbReference type="Proteomes" id="UP000250241"/>
    </source>
</evidence>
<name>A0A2Z5QVN7_9MICC</name>
<dbReference type="Proteomes" id="UP000250241">
    <property type="component" value="Chromosome"/>
</dbReference>
<organism evidence="2 3">
    <name type="scientific">Rothia aeria</name>
    <dbReference type="NCBI Taxonomy" id="172042"/>
    <lineage>
        <taxon>Bacteria</taxon>
        <taxon>Bacillati</taxon>
        <taxon>Actinomycetota</taxon>
        <taxon>Actinomycetes</taxon>
        <taxon>Micrococcales</taxon>
        <taxon>Micrococcaceae</taxon>
        <taxon>Rothia</taxon>
    </lineage>
</organism>
<evidence type="ECO:0000256" key="1">
    <source>
        <dbReference type="SAM" id="MobiDB-lite"/>
    </source>
</evidence>
<sequence>MVVGSDFGEAYPSGGSGSTPPNRWAACEFGTRGIMPVIGTGREGG</sequence>
<gene>
    <name evidence="2" type="ORF">RA11412_0159</name>
</gene>
<evidence type="ECO:0000313" key="2">
    <source>
        <dbReference type="EMBL" id="BAV86458.1"/>
    </source>
</evidence>
<feature type="region of interest" description="Disordered" evidence="1">
    <location>
        <begin position="1"/>
        <end position="23"/>
    </location>
</feature>
<dbReference type="AlphaFoldDB" id="A0A2Z5QVN7"/>
<protein>
    <submittedName>
        <fullName evidence="2">Uncharacterized protein</fullName>
    </submittedName>
</protein>
<dbReference type="KEGG" id="raj:RA11412_0159"/>
<reference evidence="2 3" key="1">
    <citation type="submission" date="2016-10" db="EMBL/GenBank/DDBJ databases">
        <title>Genome sequence of Rothia aeria strain JCM11412.</title>
        <authorList>
            <person name="Nambu T."/>
        </authorList>
    </citation>
    <scope>NUCLEOTIDE SEQUENCE [LARGE SCALE GENOMIC DNA]</scope>
    <source>
        <strain evidence="2 3">JCM 11412</strain>
    </source>
</reference>
<keyword evidence="3" id="KW-1185">Reference proteome</keyword>